<keyword evidence="2" id="KW-1185">Reference proteome</keyword>
<dbReference type="Proteomes" id="UP001497700">
    <property type="component" value="Unassembled WGS sequence"/>
</dbReference>
<name>A0ACB9ZAM4_9PEZI</name>
<sequence>MRQVRKVLKKPLVRRRLEDAGITLQFKEDDKDPEITDVSAFRDELLALSFQPAFGKFDLEAFRKPGEGPCNIKDVYNADWIASSLEQASSQIKDTSPRLFAFLSALLANQRVGRKAINEGKGDASFPIAKAYIIMALFLGAYAHNRCNFLPQSIGIYLYHNKVQSRVINTLARFGICPGYTTIMKLLEQMADQSRAHLSNQDSIDTPTQEPVGMVGVVTSGTVHGGGE</sequence>
<evidence type="ECO:0000313" key="1">
    <source>
        <dbReference type="EMBL" id="KAI4868855.1"/>
    </source>
</evidence>
<dbReference type="EMBL" id="MU393435">
    <property type="protein sequence ID" value="KAI4868855.1"/>
    <property type="molecule type" value="Genomic_DNA"/>
</dbReference>
<gene>
    <name evidence="1" type="ORF">F4820DRAFT_90303</name>
</gene>
<comment type="caution">
    <text evidence="1">The sequence shown here is derived from an EMBL/GenBank/DDBJ whole genome shotgun (WGS) entry which is preliminary data.</text>
</comment>
<proteinExistence type="predicted"/>
<evidence type="ECO:0000313" key="2">
    <source>
        <dbReference type="Proteomes" id="UP001497700"/>
    </source>
</evidence>
<reference evidence="1 2" key="1">
    <citation type="journal article" date="2022" name="New Phytol.">
        <title>Ecological generalism drives hyperdiversity of secondary metabolite gene clusters in xylarialean endophytes.</title>
        <authorList>
            <person name="Franco M.E.E."/>
            <person name="Wisecaver J.H."/>
            <person name="Arnold A.E."/>
            <person name="Ju Y.M."/>
            <person name="Slot J.C."/>
            <person name="Ahrendt S."/>
            <person name="Moore L.P."/>
            <person name="Eastman K.E."/>
            <person name="Scott K."/>
            <person name="Konkel Z."/>
            <person name="Mondo S.J."/>
            <person name="Kuo A."/>
            <person name="Hayes R.D."/>
            <person name="Haridas S."/>
            <person name="Andreopoulos B."/>
            <person name="Riley R."/>
            <person name="LaButti K."/>
            <person name="Pangilinan J."/>
            <person name="Lipzen A."/>
            <person name="Amirebrahimi M."/>
            <person name="Yan J."/>
            <person name="Adam C."/>
            <person name="Keymanesh K."/>
            <person name="Ng V."/>
            <person name="Louie K."/>
            <person name="Northen T."/>
            <person name="Drula E."/>
            <person name="Henrissat B."/>
            <person name="Hsieh H.M."/>
            <person name="Youens-Clark K."/>
            <person name="Lutzoni F."/>
            <person name="Miadlikowska J."/>
            <person name="Eastwood D.C."/>
            <person name="Hamelin R.C."/>
            <person name="Grigoriev I.V."/>
            <person name="U'Ren J.M."/>
        </authorList>
    </citation>
    <scope>NUCLEOTIDE SEQUENCE [LARGE SCALE GENOMIC DNA]</scope>
    <source>
        <strain evidence="1 2">CBS 119005</strain>
    </source>
</reference>
<organism evidence="1 2">
    <name type="scientific">Hypoxylon rubiginosum</name>
    <dbReference type="NCBI Taxonomy" id="110542"/>
    <lineage>
        <taxon>Eukaryota</taxon>
        <taxon>Fungi</taxon>
        <taxon>Dikarya</taxon>
        <taxon>Ascomycota</taxon>
        <taxon>Pezizomycotina</taxon>
        <taxon>Sordariomycetes</taxon>
        <taxon>Xylariomycetidae</taxon>
        <taxon>Xylariales</taxon>
        <taxon>Hypoxylaceae</taxon>
        <taxon>Hypoxylon</taxon>
    </lineage>
</organism>
<protein>
    <submittedName>
        <fullName evidence="1">Uncharacterized protein</fullName>
    </submittedName>
</protein>
<accession>A0ACB9ZAM4</accession>